<keyword evidence="2" id="KW-1185">Reference proteome</keyword>
<dbReference type="EMBL" id="CBTK010000045">
    <property type="protein sequence ID" value="CDH43876.1"/>
    <property type="molecule type" value="Genomic_DNA"/>
</dbReference>
<organism evidence="1 2">
    <name type="scientific">Candidatus Contendobacter odensis Run_B_J11</name>
    <dbReference type="NCBI Taxonomy" id="1400861"/>
    <lineage>
        <taxon>Bacteria</taxon>
        <taxon>Pseudomonadati</taxon>
        <taxon>Pseudomonadota</taxon>
        <taxon>Gammaproteobacteria</taxon>
        <taxon>Candidatus Competibacteraceae</taxon>
        <taxon>Candidatus Contendibacter</taxon>
    </lineage>
</organism>
<dbReference type="Proteomes" id="UP000019184">
    <property type="component" value="Unassembled WGS sequence"/>
</dbReference>
<name>A0A7U7G8I3_9GAMM</name>
<accession>A0A7U7G8I3</accession>
<dbReference type="AlphaFoldDB" id="A0A7U7G8I3"/>
<sequence>MLLPARWPGVRMDAVNDLSEVRDMLAERVMEWTEEWKQRGLQQGLQQGLDSERHLMVRQVRRRFGDMVAAHSAPLLAQITEPTVLEDLGEALLDCADDAAWLARLDAASS</sequence>
<reference evidence="1 2" key="1">
    <citation type="journal article" date="2014" name="ISME J.">
        <title>Candidatus Competibacter-lineage genomes retrieved from metagenomes reveal functional metabolic diversity.</title>
        <authorList>
            <person name="McIlroy S.J."/>
            <person name="Albertsen M."/>
            <person name="Andresen E.K."/>
            <person name="Saunders A.M."/>
            <person name="Kristiansen R."/>
            <person name="Stokholm-Bjerregaard M."/>
            <person name="Nielsen K.L."/>
            <person name="Nielsen P.H."/>
        </authorList>
    </citation>
    <scope>NUCLEOTIDE SEQUENCE [LARGE SCALE GENOMIC DNA]</scope>
    <source>
        <strain evidence="1 2">Run_B_J11</strain>
    </source>
</reference>
<evidence type="ECO:0000313" key="1">
    <source>
        <dbReference type="EMBL" id="CDH43876.1"/>
    </source>
</evidence>
<evidence type="ECO:0008006" key="3">
    <source>
        <dbReference type="Google" id="ProtNLM"/>
    </source>
</evidence>
<proteinExistence type="predicted"/>
<evidence type="ECO:0000313" key="2">
    <source>
        <dbReference type="Proteomes" id="UP000019184"/>
    </source>
</evidence>
<comment type="caution">
    <text evidence="1">The sequence shown here is derived from an EMBL/GenBank/DDBJ whole genome shotgun (WGS) entry which is preliminary data.</text>
</comment>
<gene>
    <name evidence="1" type="ORF">BN874_1390002</name>
</gene>
<protein>
    <recommendedName>
        <fullName evidence="3">DUF4351 domain-containing protein</fullName>
    </recommendedName>
</protein>
<dbReference type="RefSeq" id="WP_230314318.1">
    <property type="nucleotide sequence ID" value="NZ_CBTK010000045.1"/>
</dbReference>